<sequence length="307" mass="34934">MALKKTTFLQDIGWRIEAVFYDLFVAVIRSLPVDTASDLGGWLLKTFGPLTSVQKTVRRNLDIAFPDQDEAWKRNIVTAQWENLGRTFAEFPIMDRIRISNGRVEVVGGERLEALEQANAPVVFISGHFANWEIMPSTIVDYKVPCLMTYRAANNPYVDQRIKDGRFRYGVRLFAPKGGDGAKDLLLAMGRGESVALMNDQKFNKGVPTPFFDSVVYTAPGPTRLAMRFGTVLQPMSVERTHKARFRVIVHPAIEVDNTGNRGTDIETTVCKVSKFVEDCVLKRPEEWFWAHKRWPKETYKVQTDQN</sequence>
<dbReference type="GO" id="GO:0005886">
    <property type="term" value="C:plasma membrane"/>
    <property type="evidence" value="ECO:0007669"/>
    <property type="project" value="UniProtKB-SubCell"/>
</dbReference>
<proteinExistence type="predicted"/>
<evidence type="ECO:0000313" key="7">
    <source>
        <dbReference type="EMBL" id="GGZ38013.1"/>
    </source>
</evidence>
<protein>
    <submittedName>
        <fullName evidence="7">Lipid A biosynthesis lauroyl acyltransferase</fullName>
    </submittedName>
</protein>
<gene>
    <name evidence="7" type="ORF">GCM10011273_25640</name>
</gene>
<accession>A0A918UWE1</accession>
<dbReference type="GO" id="GO:0009247">
    <property type="term" value="P:glycolipid biosynthetic process"/>
    <property type="evidence" value="ECO:0007669"/>
    <property type="project" value="UniProtKB-ARBA"/>
</dbReference>
<comment type="caution">
    <text evidence="7">The sequence shown here is derived from an EMBL/GenBank/DDBJ whole genome shotgun (WGS) entry which is preliminary data.</text>
</comment>
<dbReference type="EMBL" id="BMZB01000003">
    <property type="protein sequence ID" value="GGZ38013.1"/>
    <property type="molecule type" value="Genomic_DNA"/>
</dbReference>
<dbReference type="PANTHER" id="PTHR30606">
    <property type="entry name" value="LIPID A BIOSYNTHESIS LAUROYL ACYLTRANSFERASE"/>
    <property type="match status" value="1"/>
</dbReference>
<reference evidence="7" key="2">
    <citation type="submission" date="2020-09" db="EMBL/GenBank/DDBJ databases">
        <authorList>
            <person name="Sun Q."/>
            <person name="Kim S."/>
        </authorList>
    </citation>
    <scope>NUCLEOTIDE SEQUENCE</scope>
    <source>
        <strain evidence="7">KCTC 32296</strain>
    </source>
</reference>
<dbReference type="AlphaFoldDB" id="A0A918UWE1"/>
<dbReference type="PANTHER" id="PTHR30606:SF10">
    <property type="entry name" value="PHOSPHATIDYLINOSITOL MANNOSIDE ACYLTRANSFERASE"/>
    <property type="match status" value="1"/>
</dbReference>
<dbReference type="GO" id="GO:0016746">
    <property type="term" value="F:acyltransferase activity"/>
    <property type="evidence" value="ECO:0007669"/>
    <property type="project" value="UniProtKB-KW"/>
</dbReference>
<evidence type="ECO:0000256" key="1">
    <source>
        <dbReference type="ARBA" id="ARBA00004533"/>
    </source>
</evidence>
<organism evidence="7 8">
    <name type="scientific">Asticcacaulis endophyticus</name>
    <dbReference type="NCBI Taxonomy" id="1395890"/>
    <lineage>
        <taxon>Bacteria</taxon>
        <taxon>Pseudomonadati</taxon>
        <taxon>Pseudomonadota</taxon>
        <taxon>Alphaproteobacteria</taxon>
        <taxon>Caulobacterales</taxon>
        <taxon>Caulobacteraceae</taxon>
        <taxon>Asticcacaulis</taxon>
    </lineage>
</organism>
<dbReference type="CDD" id="cd07984">
    <property type="entry name" value="LPLAT_LABLAT-like"/>
    <property type="match status" value="1"/>
</dbReference>
<evidence type="ECO:0000313" key="8">
    <source>
        <dbReference type="Proteomes" id="UP000662572"/>
    </source>
</evidence>
<keyword evidence="3" id="KW-0997">Cell inner membrane</keyword>
<evidence type="ECO:0000256" key="6">
    <source>
        <dbReference type="ARBA" id="ARBA00023315"/>
    </source>
</evidence>
<dbReference type="Pfam" id="PF03279">
    <property type="entry name" value="Lip_A_acyltrans"/>
    <property type="match status" value="1"/>
</dbReference>
<name>A0A918UWE1_9CAUL</name>
<reference evidence="7" key="1">
    <citation type="journal article" date="2014" name="Int. J. Syst. Evol. Microbiol.">
        <title>Complete genome sequence of Corynebacterium casei LMG S-19264T (=DSM 44701T), isolated from a smear-ripened cheese.</title>
        <authorList>
            <consortium name="US DOE Joint Genome Institute (JGI-PGF)"/>
            <person name="Walter F."/>
            <person name="Albersmeier A."/>
            <person name="Kalinowski J."/>
            <person name="Ruckert C."/>
        </authorList>
    </citation>
    <scope>NUCLEOTIDE SEQUENCE</scope>
    <source>
        <strain evidence="7">KCTC 32296</strain>
    </source>
</reference>
<dbReference type="Proteomes" id="UP000662572">
    <property type="component" value="Unassembled WGS sequence"/>
</dbReference>
<evidence type="ECO:0000256" key="3">
    <source>
        <dbReference type="ARBA" id="ARBA00022519"/>
    </source>
</evidence>
<keyword evidence="8" id="KW-1185">Reference proteome</keyword>
<keyword evidence="5" id="KW-0472">Membrane</keyword>
<keyword evidence="6 7" id="KW-0012">Acyltransferase</keyword>
<dbReference type="RefSeq" id="WP_189487200.1">
    <property type="nucleotide sequence ID" value="NZ_BMZB01000003.1"/>
</dbReference>
<dbReference type="InterPro" id="IPR004960">
    <property type="entry name" value="LipA_acyltrans"/>
</dbReference>
<comment type="subcellular location">
    <subcellularLocation>
        <location evidence="1">Cell inner membrane</location>
    </subcellularLocation>
</comment>
<evidence type="ECO:0000256" key="2">
    <source>
        <dbReference type="ARBA" id="ARBA00022475"/>
    </source>
</evidence>
<evidence type="ECO:0000256" key="4">
    <source>
        <dbReference type="ARBA" id="ARBA00022679"/>
    </source>
</evidence>
<keyword evidence="4" id="KW-0808">Transferase</keyword>
<keyword evidence="2" id="KW-1003">Cell membrane</keyword>
<evidence type="ECO:0000256" key="5">
    <source>
        <dbReference type="ARBA" id="ARBA00023136"/>
    </source>
</evidence>